<reference evidence="3" key="1">
    <citation type="submission" date="2016-10" db="EMBL/GenBank/DDBJ databases">
        <authorList>
            <person name="Varghese N."/>
            <person name="Submissions S."/>
        </authorList>
    </citation>
    <scope>NUCLEOTIDE SEQUENCE [LARGE SCALE GENOMIC DNA]</scope>
    <source>
        <strain evidence="3">CGMCC 1.11012</strain>
    </source>
</reference>
<evidence type="ECO:0000313" key="2">
    <source>
        <dbReference type="EMBL" id="SDK68829.1"/>
    </source>
</evidence>
<dbReference type="OrthoDB" id="9832660at2"/>
<feature type="chain" id="PRO_5011518198" description="Sporulation lipoprotein YhcN/YlaJ (Spore_YhcN_YlaJ)" evidence="1">
    <location>
        <begin position="29"/>
        <end position="146"/>
    </location>
</feature>
<evidence type="ECO:0008006" key="4">
    <source>
        <dbReference type="Google" id="ProtNLM"/>
    </source>
</evidence>
<dbReference type="EMBL" id="FNDX01000050">
    <property type="protein sequence ID" value="SDK68829.1"/>
    <property type="molecule type" value="Genomic_DNA"/>
</dbReference>
<organism evidence="2 3">
    <name type="scientific">Paenibacillus typhae</name>
    <dbReference type="NCBI Taxonomy" id="1174501"/>
    <lineage>
        <taxon>Bacteria</taxon>
        <taxon>Bacillati</taxon>
        <taxon>Bacillota</taxon>
        <taxon>Bacilli</taxon>
        <taxon>Bacillales</taxon>
        <taxon>Paenibacillaceae</taxon>
        <taxon>Paenibacillus</taxon>
    </lineage>
</organism>
<proteinExistence type="predicted"/>
<dbReference type="PROSITE" id="PS51257">
    <property type="entry name" value="PROKAR_LIPOPROTEIN"/>
    <property type="match status" value="1"/>
</dbReference>
<evidence type="ECO:0000313" key="3">
    <source>
        <dbReference type="Proteomes" id="UP000199050"/>
    </source>
</evidence>
<protein>
    <recommendedName>
        <fullName evidence="4">Sporulation lipoprotein YhcN/YlaJ (Spore_YhcN_YlaJ)</fullName>
    </recommendedName>
</protein>
<evidence type="ECO:0000256" key="1">
    <source>
        <dbReference type="SAM" id="SignalP"/>
    </source>
</evidence>
<dbReference type="RefSeq" id="WP_090719073.1">
    <property type="nucleotide sequence ID" value="NZ_CBCSKY010000054.1"/>
</dbReference>
<dbReference type="STRING" id="1174501.SAMN05216192_15029"/>
<feature type="signal peptide" evidence="1">
    <location>
        <begin position="1"/>
        <end position="28"/>
    </location>
</feature>
<gene>
    <name evidence="2" type="ORF">SAMN05216192_15029</name>
</gene>
<dbReference type="AlphaFoldDB" id="A0A1G9DYC0"/>
<name>A0A1G9DYC0_9BACL</name>
<accession>A0A1G9DYC0</accession>
<keyword evidence="3" id="KW-1185">Reference proteome</keyword>
<dbReference type="Proteomes" id="UP000199050">
    <property type="component" value="Unassembled WGS sequence"/>
</dbReference>
<keyword evidence="1" id="KW-0732">Signal</keyword>
<sequence>MKKAFITFSGIVLTLFLLTACQSNPQPAEEVRMSLSDVNKLLDEHKMIFKEASAANPAAIISQTATAQVTFIFPLTYQTLHVYEFENAQELADEREALLERFEEAYFDAEVVEIVHNNVYMVTAKDLGEEESELERQVREIFEGEK</sequence>